<dbReference type="EMBL" id="CM007386">
    <property type="protein sequence ID" value="ONK66048.1"/>
    <property type="molecule type" value="Genomic_DNA"/>
</dbReference>
<keyword evidence="3" id="KW-1185">Reference proteome</keyword>
<dbReference type="GO" id="GO:0009733">
    <property type="term" value="P:response to auxin"/>
    <property type="evidence" value="ECO:0007669"/>
    <property type="project" value="InterPro"/>
</dbReference>
<dbReference type="Gramene" id="ONK66048">
    <property type="protein sequence ID" value="ONK66048"/>
    <property type="gene ID" value="A4U43_C06F3630"/>
</dbReference>
<comment type="similarity">
    <text evidence="1">Belongs to the ARG7 family.</text>
</comment>
<dbReference type="Proteomes" id="UP000243459">
    <property type="component" value="Chromosome 6"/>
</dbReference>
<evidence type="ECO:0000313" key="3">
    <source>
        <dbReference type="Proteomes" id="UP000243459"/>
    </source>
</evidence>
<evidence type="ECO:0000256" key="1">
    <source>
        <dbReference type="ARBA" id="ARBA00006974"/>
    </source>
</evidence>
<sequence length="77" mass="8883">MIRASSLSDADVLEYLEESKREYGFSNVGVLKIPCDVKRFEERMVTDENGSQTSRIITEMRQLDVFKRRPTGLNKPT</sequence>
<dbReference type="InterPro" id="IPR003676">
    <property type="entry name" value="SAUR_fam"/>
</dbReference>
<name>A0A5P1EJA0_ASPOF</name>
<evidence type="ECO:0000313" key="2">
    <source>
        <dbReference type="EMBL" id="ONK66048.1"/>
    </source>
</evidence>
<gene>
    <name evidence="2" type="ORF">A4U43_C06F3630</name>
</gene>
<protein>
    <recommendedName>
        <fullName evidence="4">Auxin-responsive protein</fullName>
    </recommendedName>
</protein>
<proteinExistence type="inferred from homology"/>
<dbReference type="AlphaFoldDB" id="A0A5P1EJA0"/>
<reference evidence="3" key="1">
    <citation type="journal article" date="2017" name="Nat. Commun.">
        <title>The asparagus genome sheds light on the origin and evolution of a young Y chromosome.</title>
        <authorList>
            <person name="Harkess A."/>
            <person name="Zhou J."/>
            <person name="Xu C."/>
            <person name="Bowers J.E."/>
            <person name="Van der Hulst R."/>
            <person name="Ayyampalayam S."/>
            <person name="Mercati F."/>
            <person name="Riccardi P."/>
            <person name="McKain M.R."/>
            <person name="Kakrana A."/>
            <person name="Tang H."/>
            <person name="Ray J."/>
            <person name="Groenendijk J."/>
            <person name="Arikit S."/>
            <person name="Mathioni S.M."/>
            <person name="Nakano M."/>
            <person name="Shan H."/>
            <person name="Telgmann-Rauber A."/>
            <person name="Kanno A."/>
            <person name="Yue Z."/>
            <person name="Chen H."/>
            <person name="Li W."/>
            <person name="Chen Y."/>
            <person name="Xu X."/>
            <person name="Zhang Y."/>
            <person name="Luo S."/>
            <person name="Chen H."/>
            <person name="Gao J."/>
            <person name="Mao Z."/>
            <person name="Pires J.C."/>
            <person name="Luo M."/>
            <person name="Kudrna D."/>
            <person name="Wing R.A."/>
            <person name="Meyers B.C."/>
            <person name="Yi K."/>
            <person name="Kong H."/>
            <person name="Lavrijsen P."/>
            <person name="Sunseri F."/>
            <person name="Falavigna A."/>
            <person name="Ye Y."/>
            <person name="Leebens-Mack J.H."/>
            <person name="Chen G."/>
        </authorList>
    </citation>
    <scope>NUCLEOTIDE SEQUENCE [LARGE SCALE GENOMIC DNA]</scope>
    <source>
        <strain evidence="3">cv. DH0086</strain>
    </source>
</reference>
<evidence type="ECO:0008006" key="4">
    <source>
        <dbReference type="Google" id="ProtNLM"/>
    </source>
</evidence>
<dbReference type="Pfam" id="PF02519">
    <property type="entry name" value="Auxin_inducible"/>
    <property type="match status" value="1"/>
</dbReference>
<accession>A0A5P1EJA0</accession>
<organism evidence="2 3">
    <name type="scientific">Asparagus officinalis</name>
    <name type="common">Garden asparagus</name>
    <dbReference type="NCBI Taxonomy" id="4686"/>
    <lineage>
        <taxon>Eukaryota</taxon>
        <taxon>Viridiplantae</taxon>
        <taxon>Streptophyta</taxon>
        <taxon>Embryophyta</taxon>
        <taxon>Tracheophyta</taxon>
        <taxon>Spermatophyta</taxon>
        <taxon>Magnoliopsida</taxon>
        <taxon>Liliopsida</taxon>
        <taxon>Asparagales</taxon>
        <taxon>Asparagaceae</taxon>
        <taxon>Asparagoideae</taxon>
        <taxon>Asparagus</taxon>
    </lineage>
</organism>